<dbReference type="EMBL" id="BPLQ01006561">
    <property type="protein sequence ID" value="GIY23564.1"/>
    <property type="molecule type" value="Genomic_DNA"/>
</dbReference>
<feature type="region of interest" description="Disordered" evidence="1">
    <location>
        <begin position="1"/>
        <end position="38"/>
    </location>
</feature>
<feature type="compositionally biased region" description="Low complexity" evidence="1">
    <location>
        <begin position="1"/>
        <end position="18"/>
    </location>
</feature>
<dbReference type="AlphaFoldDB" id="A0AAV4RQZ3"/>
<evidence type="ECO:0000313" key="2">
    <source>
        <dbReference type="EMBL" id="GIY23564.1"/>
    </source>
</evidence>
<accession>A0AAV4RQZ3</accession>
<comment type="caution">
    <text evidence="2">The sequence shown here is derived from an EMBL/GenBank/DDBJ whole genome shotgun (WGS) entry which is preliminary data.</text>
</comment>
<gene>
    <name evidence="2" type="ORF">CDAR_7371</name>
</gene>
<keyword evidence="3" id="KW-1185">Reference proteome</keyword>
<proteinExistence type="predicted"/>
<name>A0AAV4RQZ3_9ARAC</name>
<evidence type="ECO:0000313" key="3">
    <source>
        <dbReference type="Proteomes" id="UP001054837"/>
    </source>
</evidence>
<evidence type="ECO:0000256" key="1">
    <source>
        <dbReference type="SAM" id="MobiDB-lite"/>
    </source>
</evidence>
<sequence length="160" mass="18760">MRVRQRVPPVHQQQQPRQHSSRVRGNGRGTEHPALRGERVSRQFQSRIRRISWKLPLWRRSVPFWQKALEDSREKYHNETKVLAHSTDAGIGKLQNTYFIGDHLSGKEYGIKEVQTFFAVSNDEALLAANTVMVGRRERGLDFGKVECSKIFKKKQKRYF</sequence>
<feature type="compositionally biased region" description="Basic and acidic residues" evidence="1">
    <location>
        <begin position="29"/>
        <end position="38"/>
    </location>
</feature>
<protein>
    <submittedName>
        <fullName evidence="2">Uncharacterized protein</fullName>
    </submittedName>
</protein>
<dbReference type="Proteomes" id="UP001054837">
    <property type="component" value="Unassembled WGS sequence"/>
</dbReference>
<organism evidence="2 3">
    <name type="scientific">Caerostris darwini</name>
    <dbReference type="NCBI Taxonomy" id="1538125"/>
    <lineage>
        <taxon>Eukaryota</taxon>
        <taxon>Metazoa</taxon>
        <taxon>Ecdysozoa</taxon>
        <taxon>Arthropoda</taxon>
        <taxon>Chelicerata</taxon>
        <taxon>Arachnida</taxon>
        <taxon>Araneae</taxon>
        <taxon>Araneomorphae</taxon>
        <taxon>Entelegynae</taxon>
        <taxon>Araneoidea</taxon>
        <taxon>Araneidae</taxon>
        <taxon>Caerostris</taxon>
    </lineage>
</organism>
<reference evidence="2 3" key="1">
    <citation type="submission" date="2021-06" db="EMBL/GenBank/DDBJ databases">
        <title>Caerostris darwini draft genome.</title>
        <authorList>
            <person name="Kono N."/>
            <person name="Arakawa K."/>
        </authorList>
    </citation>
    <scope>NUCLEOTIDE SEQUENCE [LARGE SCALE GENOMIC DNA]</scope>
</reference>